<dbReference type="InterPro" id="IPR002347">
    <property type="entry name" value="SDR_fam"/>
</dbReference>
<dbReference type="InterPro" id="IPR036291">
    <property type="entry name" value="NAD(P)-bd_dom_sf"/>
</dbReference>
<comment type="similarity">
    <text evidence="1">Belongs to the short-chain dehydrogenases/reductases (SDR) family.</text>
</comment>
<evidence type="ECO:0008006" key="4">
    <source>
        <dbReference type="Google" id="ProtNLM"/>
    </source>
</evidence>
<dbReference type="GO" id="GO:0016491">
    <property type="term" value="F:oxidoreductase activity"/>
    <property type="evidence" value="ECO:0007669"/>
    <property type="project" value="UniProtKB-KW"/>
</dbReference>
<dbReference type="Gene3D" id="3.40.50.720">
    <property type="entry name" value="NAD(P)-binding Rossmann-like Domain"/>
    <property type="match status" value="1"/>
</dbReference>
<dbReference type="EMBL" id="LAZR01020754">
    <property type="protein sequence ID" value="KKL87733.1"/>
    <property type="molecule type" value="Genomic_DNA"/>
</dbReference>
<dbReference type="SUPFAM" id="SSF51735">
    <property type="entry name" value="NAD(P)-binding Rossmann-fold domains"/>
    <property type="match status" value="1"/>
</dbReference>
<name>A0A0F9FNB8_9ZZZZ</name>
<dbReference type="PANTHER" id="PTHR44196:SF1">
    <property type="entry name" value="DEHYDROGENASE_REDUCTASE SDR FAMILY MEMBER 7B"/>
    <property type="match status" value="1"/>
</dbReference>
<dbReference type="Pfam" id="PF00106">
    <property type="entry name" value="adh_short"/>
    <property type="match status" value="1"/>
</dbReference>
<sequence>MSARSVAIVTGASSGIGMATAMALAKRRYVVVLAARRRRRLEEVASRCGALGGQGEVVVTDVAEAG</sequence>
<dbReference type="PANTHER" id="PTHR44196">
    <property type="entry name" value="DEHYDROGENASE/REDUCTASE SDR FAMILY MEMBER 7B"/>
    <property type="match status" value="1"/>
</dbReference>
<evidence type="ECO:0000313" key="3">
    <source>
        <dbReference type="EMBL" id="KKL87733.1"/>
    </source>
</evidence>
<proteinExistence type="inferred from homology"/>
<reference evidence="3" key="1">
    <citation type="journal article" date="2015" name="Nature">
        <title>Complex archaea that bridge the gap between prokaryotes and eukaryotes.</title>
        <authorList>
            <person name="Spang A."/>
            <person name="Saw J.H."/>
            <person name="Jorgensen S.L."/>
            <person name="Zaremba-Niedzwiedzka K."/>
            <person name="Martijn J."/>
            <person name="Lind A.E."/>
            <person name="van Eijk R."/>
            <person name="Schleper C."/>
            <person name="Guy L."/>
            <person name="Ettema T.J."/>
        </authorList>
    </citation>
    <scope>NUCLEOTIDE SEQUENCE</scope>
</reference>
<evidence type="ECO:0000256" key="2">
    <source>
        <dbReference type="ARBA" id="ARBA00023002"/>
    </source>
</evidence>
<feature type="non-terminal residue" evidence="3">
    <location>
        <position position="66"/>
    </location>
</feature>
<keyword evidence="2" id="KW-0560">Oxidoreductase</keyword>
<protein>
    <recommendedName>
        <fullName evidence="4">Short-chain dehydrogenase/reductase SDR</fullName>
    </recommendedName>
</protein>
<dbReference type="AlphaFoldDB" id="A0A0F9FNB8"/>
<evidence type="ECO:0000256" key="1">
    <source>
        <dbReference type="ARBA" id="ARBA00006484"/>
    </source>
</evidence>
<gene>
    <name evidence="3" type="ORF">LCGC14_1931730</name>
</gene>
<comment type="caution">
    <text evidence="3">The sequence shown here is derived from an EMBL/GenBank/DDBJ whole genome shotgun (WGS) entry which is preliminary data.</text>
</comment>
<accession>A0A0F9FNB8</accession>
<organism evidence="3">
    <name type="scientific">marine sediment metagenome</name>
    <dbReference type="NCBI Taxonomy" id="412755"/>
    <lineage>
        <taxon>unclassified sequences</taxon>
        <taxon>metagenomes</taxon>
        <taxon>ecological metagenomes</taxon>
    </lineage>
</organism>
<dbReference type="GO" id="GO:0016020">
    <property type="term" value="C:membrane"/>
    <property type="evidence" value="ECO:0007669"/>
    <property type="project" value="TreeGrafter"/>
</dbReference>